<gene>
    <name evidence="3" type="ORF">PCOR1329_LOCUS69657</name>
</gene>
<reference evidence="3" key="1">
    <citation type="submission" date="2023-10" db="EMBL/GenBank/DDBJ databases">
        <authorList>
            <person name="Chen Y."/>
            <person name="Shah S."/>
            <person name="Dougan E. K."/>
            <person name="Thang M."/>
            <person name="Chan C."/>
        </authorList>
    </citation>
    <scope>NUCLEOTIDE SEQUENCE [LARGE SCALE GENOMIC DNA]</scope>
</reference>
<dbReference type="InterPro" id="IPR029058">
    <property type="entry name" value="AB_hydrolase_fold"/>
</dbReference>
<feature type="region of interest" description="Disordered" evidence="1">
    <location>
        <begin position="647"/>
        <end position="668"/>
    </location>
</feature>
<name>A0ABN9WQL1_9DINO</name>
<feature type="compositionally biased region" description="Basic and acidic residues" evidence="1">
    <location>
        <begin position="655"/>
        <end position="668"/>
    </location>
</feature>
<evidence type="ECO:0000313" key="3">
    <source>
        <dbReference type="EMBL" id="CAK0888984.1"/>
    </source>
</evidence>
<dbReference type="CDD" id="cd06587">
    <property type="entry name" value="VOC"/>
    <property type="match status" value="1"/>
</dbReference>
<proteinExistence type="predicted"/>
<dbReference type="PROSITE" id="PS51819">
    <property type="entry name" value="VOC"/>
    <property type="match status" value="1"/>
</dbReference>
<dbReference type="Pfam" id="PF12146">
    <property type="entry name" value="Hydrolase_4"/>
    <property type="match status" value="1"/>
</dbReference>
<dbReference type="InterPro" id="IPR004360">
    <property type="entry name" value="Glyas_Fos-R_dOase_dom"/>
</dbReference>
<dbReference type="Proteomes" id="UP001189429">
    <property type="component" value="Unassembled WGS sequence"/>
</dbReference>
<feature type="domain" description="VOC" evidence="2">
    <location>
        <begin position="492"/>
        <end position="646"/>
    </location>
</feature>
<accession>A0ABN9WQL1</accession>
<dbReference type="InterPro" id="IPR037523">
    <property type="entry name" value="VOC_core"/>
</dbReference>
<dbReference type="EMBL" id="CAUYUJ010019159">
    <property type="protein sequence ID" value="CAK0888984.1"/>
    <property type="molecule type" value="Genomic_DNA"/>
</dbReference>
<sequence length="668" mass="71814">MDSCPAASRQRAGRIARHVAACGPRPCTGPTKKILWPEGCIGENGQRIADSGEKLGGKGLAFKRTPLRVAFADPGAAHDRYGGSDAHVVLEGELLQPAGSSAESGSTVLMFMHPGGVLSSLPIVSGLARAGLHVCAMASRYGNNDSTLIVEKACVDLGAVIRHLKTKLSYTTVVLVGWSGGGGLVTLYQSLAEHPQEDLRTPAGDAVALQNLLPADGVALLAAHAGRARILSEWIDPAVLNETDPDAPRDSSIDIYGPAAPSPPFSNEFIARYRSAQQARVRRITAWVTERLRQLQSEQPESVGDWRRGRRDVTFMVPCTQADISRLDATLDPSDRIPEALDALAEENHSPVGLARFTTLRSWLSQWSLDHSRANAVAALRKISAPVLVLANGADHLVPPAHARDMFDAIPHARKQLHIVKGASHYYLGQRAELREAVSVCCSWLLAEGLLPEAGRRMRESASEKLVPAPLTLEELRPLTSGQLTTRLELRGINHLALVSSDMSRTTRFVCEQLGMPLVKTIELAGGAGQHFFFDAGNGCCLAYFWWPNAPPPAPGIAAPVDSSRMASEEDTHTAVGSMNHVAWAVPPGRLAGYRKTLRSRGVQCSPILHHADVPEGYVAKPGGSTTFSSFYFRGPDGEFFELTEQHRGFGPGDVAHEPKTRADAEGP</sequence>
<dbReference type="InterPro" id="IPR022742">
    <property type="entry name" value="Hydrolase_4"/>
</dbReference>
<organism evidence="3 4">
    <name type="scientific">Prorocentrum cordatum</name>
    <dbReference type="NCBI Taxonomy" id="2364126"/>
    <lineage>
        <taxon>Eukaryota</taxon>
        <taxon>Sar</taxon>
        <taxon>Alveolata</taxon>
        <taxon>Dinophyceae</taxon>
        <taxon>Prorocentrales</taxon>
        <taxon>Prorocentraceae</taxon>
        <taxon>Prorocentrum</taxon>
    </lineage>
</organism>
<comment type="caution">
    <text evidence="3">The sequence shown here is derived from an EMBL/GenBank/DDBJ whole genome shotgun (WGS) entry which is preliminary data.</text>
</comment>
<dbReference type="Gene3D" id="3.40.50.1820">
    <property type="entry name" value="alpha/beta hydrolase"/>
    <property type="match status" value="2"/>
</dbReference>
<dbReference type="SUPFAM" id="SSF53474">
    <property type="entry name" value="alpha/beta-Hydrolases"/>
    <property type="match status" value="1"/>
</dbReference>
<keyword evidence="4" id="KW-1185">Reference proteome</keyword>
<evidence type="ECO:0000313" key="4">
    <source>
        <dbReference type="Proteomes" id="UP001189429"/>
    </source>
</evidence>
<dbReference type="Pfam" id="PF00903">
    <property type="entry name" value="Glyoxalase"/>
    <property type="match status" value="1"/>
</dbReference>
<dbReference type="Gene3D" id="3.10.180.10">
    <property type="entry name" value="2,3-Dihydroxybiphenyl 1,2-Dioxygenase, domain 1"/>
    <property type="match status" value="1"/>
</dbReference>
<dbReference type="SUPFAM" id="SSF54593">
    <property type="entry name" value="Glyoxalase/Bleomycin resistance protein/Dihydroxybiphenyl dioxygenase"/>
    <property type="match status" value="1"/>
</dbReference>
<dbReference type="InterPro" id="IPR029068">
    <property type="entry name" value="Glyas_Bleomycin-R_OHBP_Dase"/>
</dbReference>
<evidence type="ECO:0000259" key="2">
    <source>
        <dbReference type="PROSITE" id="PS51819"/>
    </source>
</evidence>
<protein>
    <recommendedName>
        <fullName evidence="2">VOC domain-containing protein</fullName>
    </recommendedName>
</protein>
<evidence type="ECO:0000256" key="1">
    <source>
        <dbReference type="SAM" id="MobiDB-lite"/>
    </source>
</evidence>